<dbReference type="Proteomes" id="UP000494206">
    <property type="component" value="Unassembled WGS sequence"/>
</dbReference>
<proteinExistence type="predicted"/>
<reference evidence="3 4" key="1">
    <citation type="submission" date="2020-04" db="EMBL/GenBank/DDBJ databases">
        <authorList>
            <person name="Laetsch R D."/>
            <person name="Stevens L."/>
            <person name="Kumar S."/>
            <person name="Blaxter L. M."/>
        </authorList>
    </citation>
    <scope>NUCLEOTIDE SEQUENCE [LARGE SCALE GENOMIC DNA]</scope>
</reference>
<dbReference type="PANTHER" id="PTHR23124">
    <property type="entry name" value="C-TYPE LECTIN DOMAIN-CONTAINING PROTEIN-RELATED-RELATED"/>
    <property type="match status" value="1"/>
</dbReference>
<name>A0A8S1EF86_9PELO</name>
<keyword evidence="1" id="KW-0732">Signal</keyword>
<comment type="caution">
    <text evidence="3">The sequence shown here is derived from an EMBL/GenBank/DDBJ whole genome shotgun (WGS) entry which is preliminary data.</text>
</comment>
<dbReference type="OrthoDB" id="441660at2759"/>
<dbReference type="InterPro" id="IPR016186">
    <property type="entry name" value="C-type_lectin-like/link_sf"/>
</dbReference>
<dbReference type="InterPro" id="IPR001304">
    <property type="entry name" value="C-type_lectin-like"/>
</dbReference>
<gene>
    <name evidence="3" type="ORF">CBOVIS_LOCUS4969</name>
</gene>
<accession>A0A8S1EF86</accession>
<dbReference type="InterPro" id="IPR016187">
    <property type="entry name" value="CTDL_fold"/>
</dbReference>
<dbReference type="EMBL" id="CADEPM010000003">
    <property type="protein sequence ID" value="CAB3402340.1"/>
    <property type="molecule type" value="Genomic_DNA"/>
</dbReference>
<organism evidence="3 4">
    <name type="scientific">Caenorhabditis bovis</name>
    <dbReference type="NCBI Taxonomy" id="2654633"/>
    <lineage>
        <taxon>Eukaryota</taxon>
        <taxon>Metazoa</taxon>
        <taxon>Ecdysozoa</taxon>
        <taxon>Nematoda</taxon>
        <taxon>Chromadorea</taxon>
        <taxon>Rhabditida</taxon>
        <taxon>Rhabditina</taxon>
        <taxon>Rhabditomorpha</taxon>
        <taxon>Rhabditoidea</taxon>
        <taxon>Rhabditidae</taxon>
        <taxon>Peloderinae</taxon>
        <taxon>Caenorhabditis</taxon>
    </lineage>
</organism>
<evidence type="ECO:0000259" key="2">
    <source>
        <dbReference type="PROSITE" id="PS50041"/>
    </source>
</evidence>
<dbReference type="SUPFAM" id="SSF56436">
    <property type="entry name" value="C-type lectin-like"/>
    <property type="match status" value="1"/>
</dbReference>
<dbReference type="AlphaFoldDB" id="A0A8S1EF86"/>
<feature type="chain" id="PRO_5035891117" description="C-type lectin domain-containing protein" evidence="1">
    <location>
        <begin position="19"/>
        <end position="219"/>
    </location>
</feature>
<protein>
    <recommendedName>
        <fullName evidence="2">C-type lectin domain-containing protein</fullName>
    </recommendedName>
</protein>
<feature type="signal peptide" evidence="1">
    <location>
        <begin position="1"/>
        <end position="18"/>
    </location>
</feature>
<dbReference type="PROSITE" id="PS50041">
    <property type="entry name" value="C_TYPE_LECTIN_2"/>
    <property type="match status" value="1"/>
</dbReference>
<evidence type="ECO:0000313" key="4">
    <source>
        <dbReference type="Proteomes" id="UP000494206"/>
    </source>
</evidence>
<evidence type="ECO:0000313" key="3">
    <source>
        <dbReference type="EMBL" id="CAB3402340.1"/>
    </source>
</evidence>
<sequence length="219" mass="24723">MMKRIVSIFLIFVFSAECHYADDACEWDDYDDNQVRIDENGCPHGWMYFARQKGPYCATVFAGIVDYNEAELKCQKFGGSLASVETLAERNFLTQKGGEVIKANGYSSGGIWLGARRRSECLGRKWKTKKECQRGNKNAFVWTDNNAVGFDGFTFRNGQPDYNAEKQECVYLFVGNDLNDAHGLWIAGYMDDARCTYVKNARSIGRSIRGYACGIPAQK</sequence>
<dbReference type="SMART" id="SM00034">
    <property type="entry name" value="CLECT"/>
    <property type="match status" value="1"/>
</dbReference>
<evidence type="ECO:0000256" key="1">
    <source>
        <dbReference type="SAM" id="SignalP"/>
    </source>
</evidence>
<keyword evidence="4" id="KW-1185">Reference proteome</keyword>
<dbReference type="CDD" id="cd00037">
    <property type="entry name" value="CLECT"/>
    <property type="match status" value="1"/>
</dbReference>
<dbReference type="Pfam" id="PF00059">
    <property type="entry name" value="Lectin_C"/>
    <property type="match status" value="1"/>
</dbReference>
<feature type="domain" description="C-type lectin" evidence="2">
    <location>
        <begin position="53"/>
        <end position="185"/>
    </location>
</feature>
<dbReference type="Gene3D" id="3.10.100.10">
    <property type="entry name" value="Mannose-Binding Protein A, subunit A"/>
    <property type="match status" value="1"/>
</dbReference>